<keyword evidence="2" id="KW-0732">Signal</keyword>
<protein>
    <submittedName>
        <fullName evidence="4">CPG4 domain-containing protein</fullName>
    </submittedName>
</protein>
<organism evidence="3 4">
    <name type="scientific">Strongyloides venezuelensis</name>
    <name type="common">Threadworm</name>
    <dbReference type="NCBI Taxonomy" id="75913"/>
    <lineage>
        <taxon>Eukaryota</taxon>
        <taxon>Metazoa</taxon>
        <taxon>Ecdysozoa</taxon>
        <taxon>Nematoda</taxon>
        <taxon>Chromadorea</taxon>
        <taxon>Rhabditida</taxon>
        <taxon>Tylenchina</taxon>
        <taxon>Panagrolaimomorpha</taxon>
        <taxon>Strongyloidoidea</taxon>
        <taxon>Strongyloididae</taxon>
        <taxon>Strongyloides</taxon>
    </lineage>
</organism>
<reference evidence="4" key="2">
    <citation type="submission" date="2015-08" db="UniProtKB">
        <authorList>
            <consortium name="WormBaseParasite"/>
        </authorList>
    </citation>
    <scope>IDENTIFICATION</scope>
</reference>
<feature type="region of interest" description="Disordered" evidence="1">
    <location>
        <begin position="497"/>
        <end position="555"/>
    </location>
</feature>
<name>A0A0K0FKK8_STRVS</name>
<dbReference type="WBParaSite" id="SVE_0957200.1">
    <property type="protein sequence ID" value="SVE_0957200.1"/>
    <property type="gene ID" value="SVE_0957200"/>
</dbReference>
<feature type="compositionally biased region" description="Acidic residues" evidence="1">
    <location>
        <begin position="510"/>
        <end position="520"/>
    </location>
</feature>
<accession>A0A0K0FKK8</accession>
<evidence type="ECO:0000256" key="1">
    <source>
        <dbReference type="SAM" id="MobiDB-lite"/>
    </source>
</evidence>
<proteinExistence type="predicted"/>
<reference evidence="3" key="1">
    <citation type="submission" date="2014-07" db="EMBL/GenBank/DDBJ databases">
        <authorList>
            <person name="Martin A.A"/>
            <person name="De Silva N."/>
        </authorList>
    </citation>
    <scope>NUCLEOTIDE SEQUENCE</scope>
</reference>
<dbReference type="Proteomes" id="UP000035680">
    <property type="component" value="Unassembled WGS sequence"/>
</dbReference>
<keyword evidence="3" id="KW-1185">Reference proteome</keyword>
<dbReference type="AlphaFoldDB" id="A0A0K0FKK8"/>
<evidence type="ECO:0000256" key="2">
    <source>
        <dbReference type="SAM" id="SignalP"/>
    </source>
</evidence>
<sequence>MVLLITNKISLTLLSVVGVFSSIHLIHPKPVHHGHQKDCFESCGHKLFEISEKVYDSGNISMKCSPYYTFGECVEKCYNHHDTTISLQFLKKCDKAVHQAYSGVSKHKKCLQQNFGKAREHCSLKCAKKALEETIDEEDTVNSNTSSDEWEQSSGSLCLNQVCRLDCLYDLLIEKCPGASEGVMNALLAPFDVFGKMMKKFSGHHSFERSVNSSSCKDLFGGNVIENKMNNSLTTTDKIDALNDTMSNFVPSFKPTPPAPLEIVSKPHSKLVKKQIIDYPTYDMDYSDHSKSGSNYEDYYNGGEKFIHDYYDGGEPQGQSRNDQNILYQVHYNFDGPAQTHTLDVKPSNYRFTGPASDECGDIMILNDNEQIPFCSTPTIYFITTSQNTIEAILLNSGVLEKYSSKDVLTEEIYAQYKHLMDRMRAGSSQDSSTFESDFGDDLNNMGKRVSGSRNKLNHLGDLRHFKGVDNAGSFHEEFIKSIIENDVGSIGGKLEDVDDNMMPKHRDESNEEFVEDSDSTFENNGHMHSGDREKSTTSTQPFTKDDFEDDSSHHSLFRPLVSTSENEIPFSLKGSNSHSGAGGVHTDTKHSVVGSKMVKKGKKVSTFHGQDNDFNDRFNNVFPDDENISYGVDGLLVPRSPATRNLVLPIISGIVGRRTDDH</sequence>
<evidence type="ECO:0000313" key="3">
    <source>
        <dbReference type="Proteomes" id="UP000035680"/>
    </source>
</evidence>
<feature type="region of interest" description="Disordered" evidence="1">
    <location>
        <begin position="574"/>
        <end position="594"/>
    </location>
</feature>
<feature type="signal peptide" evidence="2">
    <location>
        <begin position="1"/>
        <end position="28"/>
    </location>
</feature>
<evidence type="ECO:0000313" key="4">
    <source>
        <dbReference type="WBParaSite" id="SVE_0957200.1"/>
    </source>
</evidence>
<feature type="chain" id="PRO_5005330093" evidence="2">
    <location>
        <begin position="29"/>
        <end position="663"/>
    </location>
</feature>